<comment type="caution">
    <text evidence="2">The sequence shown here is derived from an EMBL/GenBank/DDBJ whole genome shotgun (WGS) entry which is preliminary data.</text>
</comment>
<organism evidence="2 3">
    <name type="scientific">Oryza meyeriana var. granulata</name>
    <dbReference type="NCBI Taxonomy" id="110450"/>
    <lineage>
        <taxon>Eukaryota</taxon>
        <taxon>Viridiplantae</taxon>
        <taxon>Streptophyta</taxon>
        <taxon>Embryophyta</taxon>
        <taxon>Tracheophyta</taxon>
        <taxon>Spermatophyta</taxon>
        <taxon>Magnoliopsida</taxon>
        <taxon>Liliopsida</taxon>
        <taxon>Poales</taxon>
        <taxon>Poaceae</taxon>
        <taxon>BOP clade</taxon>
        <taxon>Oryzoideae</taxon>
        <taxon>Oryzeae</taxon>
        <taxon>Oryzinae</taxon>
        <taxon>Oryza</taxon>
        <taxon>Oryza meyeriana</taxon>
    </lineage>
</organism>
<feature type="compositionally biased region" description="Basic and acidic residues" evidence="1">
    <location>
        <begin position="29"/>
        <end position="40"/>
    </location>
</feature>
<dbReference type="AlphaFoldDB" id="A0A6G1FBM7"/>
<feature type="region of interest" description="Disordered" evidence="1">
    <location>
        <begin position="72"/>
        <end position="100"/>
    </location>
</feature>
<dbReference type="Proteomes" id="UP000479710">
    <property type="component" value="Unassembled WGS sequence"/>
</dbReference>
<evidence type="ECO:0000313" key="3">
    <source>
        <dbReference type="Proteomes" id="UP000479710"/>
    </source>
</evidence>
<sequence>MGRRPVAWWWERAEAGVERQERGVSVSGRETEDMVSDGKEAGGNQIWRGEADVIGSAPIDLFRDLPPSSAWLRSHGEEGHVPSPSFPLENMGSPRGRSCG</sequence>
<evidence type="ECO:0008006" key="4">
    <source>
        <dbReference type="Google" id="ProtNLM"/>
    </source>
</evidence>
<dbReference type="EMBL" id="SPHZ02000001">
    <property type="protein sequence ID" value="KAF0934233.1"/>
    <property type="molecule type" value="Genomic_DNA"/>
</dbReference>
<keyword evidence="3" id="KW-1185">Reference proteome</keyword>
<evidence type="ECO:0000256" key="1">
    <source>
        <dbReference type="SAM" id="MobiDB-lite"/>
    </source>
</evidence>
<gene>
    <name evidence="2" type="ORF">E2562_023595</name>
</gene>
<evidence type="ECO:0000313" key="2">
    <source>
        <dbReference type="EMBL" id="KAF0934233.1"/>
    </source>
</evidence>
<name>A0A6G1FBM7_9ORYZ</name>
<accession>A0A6G1FBM7</accession>
<protein>
    <recommendedName>
        <fullName evidence="4">DUF834 domain-containing protein</fullName>
    </recommendedName>
</protein>
<proteinExistence type="predicted"/>
<feature type="region of interest" description="Disordered" evidence="1">
    <location>
        <begin position="19"/>
        <end position="45"/>
    </location>
</feature>
<reference evidence="2 3" key="1">
    <citation type="submission" date="2019-11" db="EMBL/GenBank/DDBJ databases">
        <title>Whole genome sequence of Oryza granulata.</title>
        <authorList>
            <person name="Li W."/>
        </authorList>
    </citation>
    <scope>NUCLEOTIDE SEQUENCE [LARGE SCALE GENOMIC DNA]</scope>
    <source>
        <strain evidence="3">cv. Menghai</strain>
        <tissue evidence="2">Leaf</tissue>
    </source>
</reference>